<accession>A0A0Q9WXM8</accession>
<dbReference type="Proteomes" id="UP000009192">
    <property type="component" value="Unassembled WGS sequence"/>
</dbReference>
<gene>
    <name evidence="1" type="primary">Dmoj\GI25624</name>
    <name evidence="1" type="ORF">Dmoj_GI25624</name>
</gene>
<dbReference type="AlphaFoldDB" id="A0A0Q9WXM8"/>
<proteinExistence type="predicted"/>
<keyword evidence="2" id="KW-1185">Reference proteome</keyword>
<sequence length="67" mass="7495">MARLLLKHFTIANWWASEVQLGKSVSALSTPSEYVLVRNISFFNKPNLSEPASKQFLIYLPKISGVG</sequence>
<reference evidence="1 2" key="1">
    <citation type="journal article" date="2007" name="Nature">
        <title>Evolution of genes and genomes on the Drosophila phylogeny.</title>
        <authorList>
            <consortium name="Drosophila 12 Genomes Consortium"/>
            <person name="Clark A.G."/>
            <person name="Eisen M.B."/>
            <person name="Smith D.R."/>
            <person name="Bergman C.M."/>
            <person name="Oliver B."/>
            <person name="Markow T.A."/>
            <person name="Kaufman T.C."/>
            <person name="Kellis M."/>
            <person name="Gelbart W."/>
            <person name="Iyer V.N."/>
            <person name="Pollard D.A."/>
            <person name="Sackton T.B."/>
            <person name="Larracuente A.M."/>
            <person name="Singh N.D."/>
            <person name="Abad J.P."/>
            <person name="Abt D.N."/>
            <person name="Adryan B."/>
            <person name="Aguade M."/>
            <person name="Akashi H."/>
            <person name="Anderson W.W."/>
            <person name="Aquadro C.F."/>
            <person name="Ardell D.H."/>
            <person name="Arguello R."/>
            <person name="Artieri C.G."/>
            <person name="Barbash D.A."/>
            <person name="Barker D."/>
            <person name="Barsanti P."/>
            <person name="Batterham P."/>
            <person name="Batzoglou S."/>
            <person name="Begun D."/>
            <person name="Bhutkar A."/>
            <person name="Blanco E."/>
            <person name="Bosak S.A."/>
            <person name="Bradley R.K."/>
            <person name="Brand A.D."/>
            <person name="Brent M.R."/>
            <person name="Brooks A.N."/>
            <person name="Brown R.H."/>
            <person name="Butlin R.K."/>
            <person name="Caggese C."/>
            <person name="Calvi B.R."/>
            <person name="Bernardo de Carvalho A."/>
            <person name="Caspi A."/>
            <person name="Castrezana S."/>
            <person name="Celniker S.E."/>
            <person name="Chang J.L."/>
            <person name="Chapple C."/>
            <person name="Chatterji S."/>
            <person name="Chinwalla A."/>
            <person name="Civetta A."/>
            <person name="Clifton S.W."/>
            <person name="Comeron J.M."/>
            <person name="Costello J.C."/>
            <person name="Coyne J.A."/>
            <person name="Daub J."/>
            <person name="David R.G."/>
            <person name="Delcher A.L."/>
            <person name="Delehaunty K."/>
            <person name="Do C.B."/>
            <person name="Ebling H."/>
            <person name="Edwards K."/>
            <person name="Eickbush T."/>
            <person name="Evans J.D."/>
            <person name="Filipski A."/>
            <person name="Findeiss S."/>
            <person name="Freyhult E."/>
            <person name="Fulton L."/>
            <person name="Fulton R."/>
            <person name="Garcia A.C."/>
            <person name="Gardiner A."/>
            <person name="Garfield D.A."/>
            <person name="Garvin B.E."/>
            <person name="Gibson G."/>
            <person name="Gilbert D."/>
            <person name="Gnerre S."/>
            <person name="Godfrey J."/>
            <person name="Good R."/>
            <person name="Gotea V."/>
            <person name="Gravely B."/>
            <person name="Greenberg A.J."/>
            <person name="Griffiths-Jones S."/>
            <person name="Gross S."/>
            <person name="Guigo R."/>
            <person name="Gustafson E.A."/>
            <person name="Haerty W."/>
            <person name="Hahn M.W."/>
            <person name="Halligan D.L."/>
            <person name="Halpern A.L."/>
            <person name="Halter G.M."/>
            <person name="Han M.V."/>
            <person name="Heger A."/>
            <person name="Hillier L."/>
            <person name="Hinrichs A.S."/>
            <person name="Holmes I."/>
            <person name="Hoskins R.A."/>
            <person name="Hubisz M.J."/>
            <person name="Hultmark D."/>
            <person name="Huntley M.A."/>
            <person name="Jaffe D.B."/>
            <person name="Jagadeeshan S."/>
            <person name="Jeck W.R."/>
            <person name="Johnson J."/>
            <person name="Jones C.D."/>
            <person name="Jordan W.C."/>
            <person name="Karpen G.H."/>
            <person name="Kataoka E."/>
            <person name="Keightley P.D."/>
            <person name="Kheradpour P."/>
            <person name="Kirkness E.F."/>
            <person name="Koerich L.B."/>
            <person name="Kristiansen K."/>
            <person name="Kudrna D."/>
            <person name="Kulathinal R.J."/>
            <person name="Kumar S."/>
            <person name="Kwok R."/>
            <person name="Lander E."/>
            <person name="Langley C.H."/>
            <person name="Lapoint R."/>
            <person name="Lazzaro B.P."/>
            <person name="Lee S.J."/>
            <person name="Levesque L."/>
            <person name="Li R."/>
            <person name="Lin C.F."/>
            <person name="Lin M.F."/>
            <person name="Lindblad-Toh K."/>
            <person name="Llopart A."/>
            <person name="Long M."/>
            <person name="Low L."/>
            <person name="Lozovsky E."/>
            <person name="Lu J."/>
            <person name="Luo M."/>
            <person name="Machado C.A."/>
            <person name="Makalowski W."/>
            <person name="Marzo M."/>
            <person name="Matsuda M."/>
            <person name="Matzkin L."/>
            <person name="McAllister B."/>
            <person name="McBride C.S."/>
            <person name="McKernan B."/>
            <person name="McKernan K."/>
            <person name="Mendez-Lago M."/>
            <person name="Minx P."/>
            <person name="Mollenhauer M.U."/>
            <person name="Montooth K."/>
            <person name="Mount S.M."/>
            <person name="Mu X."/>
            <person name="Myers E."/>
            <person name="Negre B."/>
            <person name="Newfeld S."/>
            <person name="Nielsen R."/>
            <person name="Noor M.A."/>
            <person name="O'Grady P."/>
            <person name="Pachter L."/>
            <person name="Papaceit M."/>
            <person name="Parisi M.J."/>
            <person name="Parisi M."/>
            <person name="Parts L."/>
            <person name="Pedersen J.S."/>
            <person name="Pesole G."/>
            <person name="Phillippy A.M."/>
            <person name="Ponting C.P."/>
            <person name="Pop M."/>
            <person name="Porcelli D."/>
            <person name="Powell J.R."/>
            <person name="Prohaska S."/>
            <person name="Pruitt K."/>
            <person name="Puig M."/>
            <person name="Quesneville H."/>
            <person name="Ram K.R."/>
            <person name="Rand D."/>
            <person name="Rasmussen M.D."/>
            <person name="Reed L.K."/>
            <person name="Reenan R."/>
            <person name="Reily A."/>
            <person name="Remington K.A."/>
            <person name="Rieger T.T."/>
            <person name="Ritchie M.G."/>
            <person name="Robin C."/>
            <person name="Rogers Y.H."/>
            <person name="Rohde C."/>
            <person name="Rozas J."/>
            <person name="Rubenfield M.J."/>
            <person name="Ruiz A."/>
            <person name="Russo S."/>
            <person name="Salzberg S.L."/>
            <person name="Sanchez-Gracia A."/>
            <person name="Saranga D.J."/>
            <person name="Sato H."/>
            <person name="Schaeffer S.W."/>
            <person name="Schatz M.C."/>
            <person name="Schlenke T."/>
            <person name="Schwartz R."/>
            <person name="Segarra C."/>
            <person name="Singh R.S."/>
            <person name="Sirot L."/>
            <person name="Sirota M."/>
            <person name="Sisneros N.B."/>
            <person name="Smith C.D."/>
            <person name="Smith T.F."/>
            <person name="Spieth J."/>
            <person name="Stage D.E."/>
            <person name="Stark A."/>
            <person name="Stephan W."/>
            <person name="Strausberg R.L."/>
            <person name="Strempel S."/>
            <person name="Sturgill D."/>
            <person name="Sutton G."/>
            <person name="Sutton G.G."/>
            <person name="Tao W."/>
            <person name="Teichmann S."/>
            <person name="Tobari Y.N."/>
            <person name="Tomimura Y."/>
            <person name="Tsolas J.M."/>
            <person name="Valente V.L."/>
            <person name="Venter E."/>
            <person name="Venter J.C."/>
            <person name="Vicario S."/>
            <person name="Vieira F.G."/>
            <person name="Vilella A.J."/>
            <person name="Villasante A."/>
            <person name="Walenz B."/>
            <person name="Wang J."/>
            <person name="Wasserman M."/>
            <person name="Watts T."/>
            <person name="Wilson D."/>
            <person name="Wilson R.K."/>
            <person name="Wing R.A."/>
            <person name="Wolfner M.F."/>
            <person name="Wong A."/>
            <person name="Wong G.K."/>
            <person name="Wu C.I."/>
            <person name="Wu G."/>
            <person name="Yamamoto D."/>
            <person name="Yang H.P."/>
            <person name="Yang S.P."/>
            <person name="Yorke J.A."/>
            <person name="Yoshida K."/>
            <person name="Zdobnov E."/>
            <person name="Zhang P."/>
            <person name="Zhang Y."/>
            <person name="Zimin A.V."/>
            <person name="Baldwin J."/>
            <person name="Abdouelleil A."/>
            <person name="Abdulkadir J."/>
            <person name="Abebe A."/>
            <person name="Abera B."/>
            <person name="Abreu J."/>
            <person name="Acer S.C."/>
            <person name="Aftuck L."/>
            <person name="Alexander A."/>
            <person name="An P."/>
            <person name="Anderson E."/>
            <person name="Anderson S."/>
            <person name="Arachi H."/>
            <person name="Azer M."/>
            <person name="Bachantsang P."/>
            <person name="Barry A."/>
            <person name="Bayul T."/>
            <person name="Berlin A."/>
            <person name="Bessette D."/>
            <person name="Bloom T."/>
            <person name="Blye J."/>
            <person name="Boguslavskiy L."/>
            <person name="Bonnet C."/>
            <person name="Boukhgalter B."/>
            <person name="Bourzgui I."/>
            <person name="Brown A."/>
            <person name="Cahill P."/>
            <person name="Channer S."/>
            <person name="Cheshatsang Y."/>
            <person name="Chuda L."/>
            <person name="Citroen M."/>
            <person name="Collymore A."/>
            <person name="Cooke P."/>
            <person name="Costello M."/>
            <person name="D'Aco K."/>
            <person name="Daza R."/>
            <person name="De Haan G."/>
            <person name="DeGray S."/>
            <person name="DeMaso C."/>
            <person name="Dhargay N."/>
            <person name="Dooley K."/>
            <person name="Dooley E."/>
            <person name="Doricent M."/>
            <person name="Dorje P."/>
            <person name="Dorjee K."/>
            <person name="Dupes A."/>
            <person name="Elong R."/>
            <person name="Falk J."/>
            <person name="Farina A."/>
            <person name="Faro S."/>
            <person name="Ferguson D."/>
            <person name="Fisher S."/>
            <person name="Foley C.D."/>
            <person name="Franke A."/>
            <person name="Friedrich D."/>
            <person name="Gadbois L."/>
            <person name="Gearin G."/>
            <person name="Gearin C.R."/>
            <person name="Giannoukos G."/>
            <person name="Goode T."/>
            <person name="Graham J."/>
            <person name="Grandbois E."/>
            <person name="Grewal S."/>
            <person name="Gyaltsen K."/>
            <person name="Hafez N."/>
            <person name="Hagos B."/>
            <person name="Hall J."/>
            <person name="Henson C."/>
            <person name="Hollinger A."/>
            <person name="Honan T."/>
            <person name="Huard M.D."/>
            <person name="Hughes L."/>
            <person name="Hurhula B."/>
            <person name="Husby M.E."/>
            <person name="Kamat A."/>
            <person name="Kanga B."/>
            <person name="Kashin S."/>
            <person name="Khazanovich D."/>
            <person name="Kisner P."/>
            <person name="Lance K."/>
            <person name="Lara M."/>
            <person name="Lee W."/>
            <person name="Lennon N."/>
            <person name="Letendre F."/>
            <person name="LeVine R."/>
            <person name="Lipovsky A."/>
            <person name="Liu X."/>
            <person name="Liu J."/>
            <person name="Liu S."/>
            <person name="Lokyitsang T."/>
            <person name="Lokyitsang Y."/>
            <person name="Lubonja R."/>
            <person name="Lui A."/>
            <person name="MacDonald P."/>
            <person name="Magnisalis V."/>
            <person name="Maru K."/>
            <person name="Matthews C."/>
            <person name="McCusker W."/>
            <person name="McDonough S."/>
            <person name="Mehta T."/>
            <person name="Meldrim J."/>
            <person name="Meneus L."/>
            <person name="Mihai O."/>
            <person name="Mihalev A."/>
            <person name="Mihova T."/>
            <person name="Mittelman R."/>
            <person name="Mlenga V."/>
            <person name="Montmayeur A."/>
            <person name="Mulrain L."/>
            <person name="Navidi A."/>
            <person name="Naylor J."/>
            <person name="Negash T."/>
            <person name="Nguyen T."/>
            <person name="Nguyen N."/>
            <person name="Nicol R."/>
            <person name="Norbu C."/>
            <person name="Norbu N."/>
            <person name="Novod N."/>
            <person name="O'Neill B."/>
            <person name="Osman S."/>
            <person name="Markiewicz E."/>
            <person name="Oyono O.L."/>
            <person name="Patti C."/>
            <person name="Phunkhang P."/>
            <person name="Pierre F."/>
            <person name="Priest M."/>
            <person name="Raghuraman S."/>
            <person name="Rege F."/>
            <person name="Reyes R."/>
            <person name="Rise C."/>
            <person name="Rogov P."/>
            <person name="Ross K."/>
            <person name="Ryan E."/>
            <person name="Settipalli S."/>
            <person name="Shea T."/>
            <person name="Sherpa N."/>
            <person name="Shi L."/>
            <person name="Shih D."/>
            <person name="Sparrow T."/>
            <person name="Spaulding J."/>
            <person name="Stalker J."/>
            <person name="Stange-Thomann N."/>
            <person name="Stavropoulos S."/>
            <person name="Stone C."/>
            <person name="Strader C."/>
            <person name="Tesfaye S."/>
            <person name="Thomson T."/>
            <person name="Thoulutsang Y."/>
            <person name="Thoulutsang D."/>
            <person name="Topham K."/>
            <person name="Topping I."/>
            <person name="Tsamla T."/>
            <person name="Vassiliev H."/>
            <person name="Vo A."/>
            <person name="Wangchuk T."/>
            <person name="Wangdi T."/>
            <person name="Weiand M."/>
            <person name="Wilkinson J."/>
            <person name="Wilson A."/>
            <person name="Yadav S."/>
            <person name="Young G."/>
            <person name="Yu Q."/>
            <person name="Zembek L."/>
            <person name="Zhong D."/>
            <person name="Zimmer A."/>
            <person name="Zwirko Z."/>
            <person name="Jaffe D.B."/>
            <person name="Alvarez P."/>
            <person name="Brockman W."/>
            <person name="Butler J."/>
            <person name="Chin C."/>
            <person name="Gnerre S."/>
            <person name="Grabherr M."/>
            <person name="Kleber M."/>
            <person name="Mauceli E."/>
            <person name="MacCallum I."/>
        </authorList>
    </citation>
    <scope>NUCLEOTIDE SEQUENCE [LARGE SCALE GENOMIC DNA]</scope>
    <source>
        <strain evidence="2">Tucson 15081-1352.22</strain>
    </source>
</reference>
<evidence type="ECO:0000313" key="2">
    <source>
        <dbReference type="Proteomes" id="UP000009192"/>
    </source>
</evidence>
<name>A0A0Q9WXM8_DROMO</name>
<evidence type="ECO:0000313" key="1">
    <source>
        <dbReference type="EMBL" id="KRG00501.1"/>
    </source>
</evidence>
<organism evidence="1 2">
    <name type="scientific">Drosophila mojavensis</name>
    <name type="common">Fruit fly</name>
    <dbReference type="NCBI Taxonomy" id="7230"/>
    <lineage>
        <taxon>Eukaryota</taxon>
        <taxon>Metazoa</taxon>
        <taxon>Ecdysozoa</taxon>
        <taxon>Arthropoda</taxon>
        <taxon>Hexapoda</taxon>
        <taxon>Insecta</taxon>
        <taxon>Pterygota</taxon>
        <taxon>Neoptera</taxon>
        <taxon>Endopterygota</taxon>
        <taxon>Diptera</taxon>
        <taxon>Brachycera</taxon>
        <taxon>Muscomorpha</taxon>
        <taxon>Ephydroidea</taxon>
        <taxon>Drosophilidae</taxon>
        <taxon>Drosophila</taxon>
    </lineage>
</organism>
<dbReference type="OrthoDB" id="309483at2759"/>
<dbReference type="EMBL" id="CH933806">
    <property type="protein sequence ID" value="KRG00501.1"/>
    <property type="molecule type" value="Genomic_DNA"/>
</dbReference>
<protein>
    <submittedName>
        <fullName evidence="1">Uncharacterized protein, isoform B</fullName>
    </submittedName>
</protein>